<keyword evidence="7 12" id="KW-0460">Magnesium</keyword>
<comment type="cofactor">
    <cofactor evidence="12">
        <name>Mg(2+)</name>
        <dbReference type="ChEBI" id="CHEBI:18420"/>
    </cofactor>
    <cofactor evidence="12">
        <name>Mn(2+)</name>
        <dbReference type="ChEBI" id="CHEBI:29035"/>
    </cofactor>
    <text evidence="12">Binds 2 divalent metal cations per subunit. Magnesium or manganese.</text>
</comment>
<dbReference type="GO" id="GO:0009231">
    <property type="term" value="P:riboflavin biosynthetic process"/>
    <property type="evidence" value="ECO:0007669"/>
    <property type="project" value="UniProtKB-KW"/>
</dbReference>
<proteinExistence type="inferred from homology"/>
<evidence type="ECO:0000256" key="1">
    <source>
        <dbReference type="ARBA" id="ARBA00004904"/>
    </source>
</evidence>
<evidence type="ECO:0000256" key="7">
    <source>
        <dbReference type="ARBA" id="ARBA00022842"/>
    </source>
</evidence>
<keyword evidence="10 12" id="KW-0456">Lyase</keyword>
<comment type="pathway">
    <text evidence="1 12">Cofactor biosynthesis; riboflavin biosynthesis; 2-hydroxy-3-oxobutyl phosphate from D-ribulose 5-phosphate: step 1/1.</text>
</comment>
<dbReference type="Proteomes" id="UP000799772">
    <property type="component" value="Unassembled WGS sequence"/>
</dbReference>
<keyword evidence="9 12" id="KW-0464">Manganese</keyword>
<dbReference type="InterPro" id="IPR017945">
    <property type="entry name" value="DHBP_synth_RibB-like_a/b_dom"/>
</dbReference>
<keyword evidence="8" id="KW-0318">Glutathionylation</keyword>
<protein>
    <recommendedName>
        <fullName evidence="4 12">3,4-dihydroxy-2-butanone 4-phosphate synthase</fullName>
        <shortName evidence="12">DHBP synthase</shortName>
        <ecNumber evidence="3 12">4.1.99.12</ecNumber>
    </recommendedName>
</protein>
<dbReference type="GO" id="GO:0008686">
    <property type="term" value="F:3,4-dihydroxy-2-butanone-4-phosphate synthase activity"/>
    <property type="evidence" value="ECO:0007669"/>
    <property type="project" value="UniProtKB-EC"/>
</dbReference>
<evidence type="ECO:0000256" key="6">
    <source>
        <dbReference type="ARBA" id="ARBA00022723"/>
    </source>
</evidence>
<dbReference type="Pfam" id="PF00926">
    <property type="entry name" value="DHBP_synthase"/>
    <property type="match status" value="1"/>
</dbReference>
<dbReference type="GO" id="GO:0046872">
    <property type="term" value="F:metal ion binding"/>
    <property type="evidence" value="ECO:0007669"/>
    <property type="project" value="UniProtKB-KW"/>
</dbReference>
<keyword evidence="5 12" id="KW-0686">Riboflavin biosynthesis</keyword>
<keyword evidence="6 12" id="KW-0479">Metal-binding</keyword>
<dbReference type="EMBL" id="ML978121">
    <property type="protein sequence ID" value="KAF2103805.1"/>
    <property type="molecule type" value="Genomic_DNA"/>
</dbReference>
<comment type="similarity">
    <text evidence="11 12">Belongs to the DHBP synthase family.</text>
</comment>
<evidence type="ECO:0000256" key="3">
    <source>
        <dbReference type="ARBA" id="ARBA00012153"/>
    </source>
</evidence>
<dbReference type="EC" id="4.1.99.12" evidence="3 12"/>
<sequence length="250" mass="27045">MVSRVAAVTNGAANGVNGSHETLAKESFDTIEDTIEAFSRGEFVVVLDSAHRENEGDLIIAAEHVTTEKMAFMIRYTSGYICAPVPKSRADLLELPAMVVNNADPNRTAYTVTIDALGPDVSTGISAQDRAHTVRTLASPTATASSFRRPGHILPLQAREGGIRARYGHTEAAVELCRLAGKQPAGVICEMIMDGEPISGKTAFSGGRMMRRDDCLEFGRKWGIKVCTIEDLVDYVEEREGKLEVPGVDY</sequence>
<dbReference type="NCBIfam" id="TIGR00506">
    <property type="entry name" value="ribB"/>
    <property type="match status" value="1"/>
</dbReference>
<name>A0A9P4ILM7_9PEZI</name>
<evidence type="ECO:0000256" key="11">
    <source>
        <dbReference type="ARBA" id="ARBA00060730"/>
    </source>
</evidence>
<dbReference type="GO" id="GO:0005758">
    <property type="term" value="C:mitochondrial intermembrane space"/>
    <property type="evidence" value="ECO:0007669"/>
    <property type="project" value="TreeGrafter"/>
</dbReference>
<evidence type="ECO:0000256" key="12">
    <source>
        <dbReference type="RuleBase" id="RU003843"/>
    </source>
</evidence>
<dbReference type="InterPro" id="IPR000422">
    <property type="entry name" value="DHBP_synthase_RibB"/>
</dbReference>
<dbReference type="FunFam" id="3.90.870.10:FF:000002">
    <property type="entry name" value="3,4-dihydroxy-2-butanone 4-phosphate synthase"/>
    <property type="match status" value="1"/>
</dbReference>
<comment type="catalytic activity">
    <reaction evidence="12">
        <text>D-ribulose 5-phosphate = (2S)-2-hydroxy-3-oxobutyl phosphate + formate + H(+)</text>
        <dbReference type="Rhea" id="RHEA:18457"/>
        <dbReference type="ChEBI" id="CHEBI:15378"/>
        <dbReference type="ChEBI" id="CHEBI:15740"/>
        <dbReference type="ChEBI" id="CHEBI:58121"/>
        <dbReference type="ChEBI" id="CHEBI:58830"/>
        <dbReference type="EC" id="4.1.99.12"/>
    </reaction>
</comment>
<evidence type="ECO:0000256" key="4">
    <source>
        <dbReference type="ARBA" id="ARBA00018836"/>
    </source>
</evidence>
<dbReference type="PANTHER" id="PTHR21327">
    <property type="entry name" value="GTP CYCLOHYDROLASE II-RELATED"/>
    <property type="match status" value="1"/>
</dbReference>
<evidence type="ECO:0000313" key="13">
    <source>
        <dbReference type="EMBL" id="KAF2103805.1"/>
    </source>
</evidence>
<evidence type="ECO:0000313" key="14">
    <source>
        <dbReference type="Proteomes" id="UP000799772"/>
    </source>
</evidence>
<accession>A0A9P4ILM7</accession>
<comment type="subunit">
    <text evidence="2 12">Homodimer.</text>
</comment>
<evidence type="ECO:0000256" key="10">
    <source>
        <dbReference type="ARBA" id="ARBA00023239"/>
    </source>
</evidence>
<evidence type="ECO:0000256" key="8">
    <source>
        <dbReference type="ARBA" id="ARBA00023206"/>
    </source>
</evidence>
<comment type="caution">
    <text evidence="13">The sequence shown here is derived from an EMBL/GenBank/DDBJ whole genome shotgun (WGS) entry which is preliminary data.</text>
</comment>
<dbReference type="GO" id="GO:0005829">
    <property type="term" value="C:cytosol"/>
    <property type="evidence" value="ECO:0007669"/>
    <property type="project" value="TreeGrafter"/>
</dbReference>
<gene>
    <name evidence="13" type="ORF">NA57DRAFT_70014</name>
</gene>
<dbReference type="Gene3D" id="3.90.870.10">
    <property type="entry name" value="DHBP synthase"/>
    <property type="match status" value="1"/>
</dbReference>
<evidence type="ECO:0000256" key="9">
    <source>
        <dbReference type="ARBA" id="ARBA00023211"/>
    </source>
</evidence>
<comment type="function">
    <text evidence="12">Catalyzes the conversion of D-ribulose 5-phosphate to formate and 3,4-dihydroxy-2-butanone 4-phosphate.</text>
</comment>
<evidence type="ECO:0000256" key="5">
    <source>
        <dbReference type="ARBA" id="ARBA00022619"/>
    </source>
</evidence>
<dbReference type="AlphaFoldDB" id="A0A9P4ILM7"/>
<keyword evidence="14" id="KW-1185">Reference proteome</keyword>
<organism evidence="13 14">
    <name type="scientific">Rhizodiscina lignyota</name>
    <dbReference type="NCBI Taxonomy" id="1504668"/>
    <lineage>
        <taxon>Eukaryota</taxon>
        <taxon>Fungi</taxon>
        <taxon>Dikarya</taxon>
        <taxon>Ascomycota</taxon>
        <taxon>Pezizomycotina</taxon>
        <taxon>Dothideomycetes</taxon>
        <taxon>Pleosporomycetidae</taxon>
        <taxon>Aulographales</taxon>
        <taxon>Rhizodiscinaceae</taxon>
        <taxon>Rhizodiscina</taxon>
    </lineage>
</organism>
<reference evidence="13" key="1">
    <citation type="journal article" date="2020" name="Stud. Mycol.">
        <title>101 Dothideomycetes genomes: a test case for predicting lifestyles and emergence of pathogens.</title>
        <authorList>
            <person name="Haridas S."/>
            <person name="Albert R."/>
            <person name="Binder M."/>
            <person name="Bloem J."/>
            <person name="Labutti K."/>
            <person name="Salamov A."/>
            <person name="Andreopoulos B."/>
            <person name="Baker S."/>
            <person name="Barry K."/>
            <person name="Bills G."/>
            <person name="Bluhm B."/>
            <person name="Cannon C."/>
            <person name="Castanera R."/>
            <person name="Culley D."/>
            <person name="Daum C."/>
            <person name="Ezra D."/>
            <person name="Gonzalez J."/>
            <person name="Henrissat B."/>
            <person name="Kuo A."/>
            <person name="Liang C."/>
            <person name="Lipzen A."/>
            <person name="Lutzoni F."/>
            <person name="Magnuson J."/>
            <person name="Mondo S."/>
            <person name="Nolan M."/>
            <person name="Ohm R."/>
            <person name="Pangilinan J."/>
            <person name="Park H.-J."/>
            <person name="Ramirez L."/>
            <person name="Alfaro M."/>
            <person name="Sun H."/>
            <person name="Tritt A."/>
            <person name="Yoshinaga Y."/>
            <person name="Zwiers L.-H."/>
            <person name="Turgeon B."/>
            <person name="Goodwin S."/>
            <person name="Spatafora J."/>
            <person name="Crous P."/>
            <person name="Grigoriev I."/>
        </authorList>
    </citation>
    <scope>NUCLEOTIDE SEQUENCE</scope>
    <source>
        <strain evidence="13">CBS 133067</strain>
    </source>
</reference>
<dbReference type="SUPFAM" id="SSF55821">
    <property type="entry name" value="YrdC/RibB"/>
    <property type="match status" value="1"/>
</dbReference>
<dbReference type="PANTHER" id="PTHR21327:SF18">
    <property type="entry name" value="3,4-DIHYDROXY-2-BUTANONE 4-PHOSPHATE SYNTHASE"/>
    <property type="match status" value="1"/>
</dbReference>
<evidence type="ECO:0000256" key="2">
    <source>
        <dbReference type="ARBA" id="ARBA00011738"/>
    </source>
</evidence>
<dbReference type="OrthoDB" id="60371at2759"/>